<evidence type="ECO:0000259" key="3">
    <source>
        <dbReference type="PROSITE" id="PS50118"/>
    </source>
</evidence>
<dbReference type="GO" id="GO:0003677">
    <property type="term" value="F:DNA binding"/>
    <property type="evidence" value="ECO:0007669"/>
    <property type="project" value="UniProtKB-UniRule"/>
</dbReference>
<name>A0A5C3Q2X3_9AGAR</name>
<feature type="domain" description="HMG box" evidence="3">
    <location>
        <begin position="23"/>
        <end position="95"/>
    </location>
</feature>
<keyword evidence="1" id="KW-0539">Nucleus</keyword>
<evidence type="ECO:0000256" key="2">
    <source>
        <dbReference type="SAM" id="MobiDB-lite"/>
    </source>
</evidence>
<dbReference type="PROSITE" id="PS50118">
    <property type="entry name" value="HMG_BOX_2"/>
    <property type="match status" value="1"/>
</dbReference>
<dbReference type="Proteomes" id="UP000305067">
    <property type="component" value="Unassembled WGS sequence"/>
</dbReference>
<accession>A0A5C3Q2X3</accession>
<feature type="DNA-binding region" description="HMG box" evidence="1">
    <location>
        <begin position="23"/>
        <end position="95"/>
    </location>
</feature>
<gene>
    <name evidence="4" type="ORF">BDV98DRAFT_598621</name>
</gene>
<dbReference type="AlphaFoldDB" id="A0A5C3Q2X3"/>
<dbReference type="InterPro" id="IPR036910">
    <property type="entry name" value="HMG_box_dom_sf"/>
</dbReference>
<reference evidence="4 5" key="1">
    <citation type="journal article" date="2019" name="Nat. Ecol. Evol.">
        <title>Megaphylogeny resolves global patterns of mushroom evolution.</title>
        <authorList>
            <person name="Varga T."/>
            <person name="Krizsan K."/>
            <person name="Foldi C."/>
            <person name="Dima B."/>
            <person name="Sanchez-Garcia M."/>
            <person name="Sanchez-Ramirez S."/>
            <person name="Szollosi G.J."/>
            <person name="Szarkandi J.G."/>
            <person name="Papp V."/>
            <person name="Albert L."/>
            <person name="Andreopoulos W."/>
            <person name="Angelini C."/>
            <person name="Antonin V."/>
            <person name="Barry K.W."/>
            <person name="Bougher N.L."/>
            <person name="Buchanan P."/>
            <person name="Buyck B."/>
            <person name="Bense V."/>
            <person name="Catcheside P."/>
            <person name="Chovatia M."/>
            <person name="Cooper J."/>
            <person name="Damon W."/>
            <person name="Desjardin D."/>
            <person name="Finy P."/>
            <person name="Geml J."/>
            <person name="Haridas S."/>
            <person name="Hughes K."/>
            <person name="Justo A."/>
            <person name="Karasinski D."/>
            <person name="Kautmanova I."/>
            <person name="Kiss B."/>
            <person name="Kocsube S."/>
            <person name="Kotiranta H."/>
            <person name="LaButti K.M."/>
            <person name="Lechner B.E."/>
            <person name="Liimatainen K."/>
            <person name="Lipzen A."/>
            <person name="Lukacs Z."/>
            <person name="Mihaltcheva S."/>
            <person name="Morgado L.N."/>
            <person name="Niskanen T."/>
            <person name="Noordeloos M.E."/>
            <person name="Ohm R.A."/>
            <person name="Ortiz-Santana B."/>
            <person name="Ovrebo C."/>
            <person name="Racz N."/>
            <person name="Riley R."/>
            <person name="Savchenko A."/>
            <person name="Shiryaev A."/>
            <person name="Soop K."/>
            <person name="Spirin V."/>
            <person name="Szebenyi C."/>
            <person name="Tomsovsky M."/>
            <person name="Tulloss R.E."/>
            <person name="Uehling J."/>
            <person name="Grigoriev I.V."/>
            <person name="Vagvolgyi C."/>
            <person name="Papp T."/>
            <person name="Martin F.M."/>
            <person name="Miettinen O."/>
            <person name="Hibbett D.S."/>
            <person name="Nagy L.G."/>
        </authorList>
    </citation>
    <scope>NUCLEOTIDE SEQUENCE [LARGE SCALE GENOMIC DNA]</scope>
    <source>
        <strain evidence="4 5">CBS 309.79</strain>
    </source>
</reference>
<evidence type="ECO:0000256" key="1">
    <source>
        <dbReference type="PROSITE-ProRule" id="PRU00267"/>
    </source>
</evidence>
<keyword evidence="5" id="KW-1185">Reference proteome</keyword>
<proteinExistence type="predicted"/>
<dbReference type="Pfam" id="PF00505">
    <property type="entry name" value="HMG_box"/>
    <property type="match status" value="1"/>
</dbReference>
<dbReference type="InterPro" id="IPR009071">
    <property type="entry name" value="HMG_box_dom"/>
</dbReference>
<feature type="region of interest" description="Disordered" evidence="2">
    <location>
        <begin position="161"/>
        <end position="181"/>
    </location>
</feature>
<dbReference type="Gene3D" id="1.10.30.10">
    <property type="entry name" value="High mobility group box domain"/>
    <property type="match status" value="1"/>
</dbReference>
<dbReference type="SUPFAM" id="SSF47095">
    <property type="entry name" value="HMG-box"/>
    <property type="match status" value="1"/>
</dbReference>
<protein>
    <recommendedName>
        <fullName evidence="3">HMG box domain-containing protein</fullName>
    </recommendedName>
</protein>
<keyword evidence="1" id="KW-0238">DNA-binding</keyword>
<organism evidence="4 5">
    <name type="scientific">Pterulicium gracile</name>
    <dbReference type="NCBI Taxonomy" id="1884261"/>
    <lineage>
        <taxon>Eukaryota</taxon>
        <taxon>Fungi</taxon>
        <taxon>Dikarya</taxon>
        <taxon>Basidiomycota</taxon>
        <taxon>Agaricomycotina</taxon>
        <taxon>Agaricomycetes</taxon>
        <taxon>Agaricomycetidae</taxon>
        <taxon>Agaricales</taxon>
        <taxon>Pleurotineae</taxon>
        <taxon>Pterulaceae</taxon>
        <taxon>Pterulicium</taxon>
    </lineage>
</organism>
<dbReference type="STRING" id="1884261.A0A5C3Q2X3"/>
<dbReference type="GO" id="GO:0005634">
    <property type="term" value="C:nucleus"/>
    <property type="evidence" value="ECO:0007669"/>
    <property type="project" value="UniProtKB-UniRule"/>
</dbReference>
<feature type="region of interest" description="Disordered" evidence="2">
    <location>
        <begin position="1"/>
        <end position="27"/>
    </location>
</feature>
<dbReference type="EMBL" id="ML178887">
    <property type="protein sequence ID" value="TFK95399.1"/>
    <property type="molecule type" value="Genomic_DNA"/>
</dbReference>
<dbReference type="SMART" id="SM00398">
    <property type="entry name" value="HMG"/>
    <property type="match status" value="1"/>
</dbReference>
<evidence type="ECO:0000313" key="4">
    <source>
        <dbReference type="EMBL" id="TFK95399.1"/>
    </source>
</evidence>
<sequence>MAINIQKKNTSQPASKLRADGQPRRPMNKWLHFRQHFQPQFLESLPQGAAPPAQGVISSAASAAWANMSDQERAVYADMAAAEAERHQREFPNYKYAPTCTEAAKRRRRLAKEKRMQENEKLSKSDRVYVMDWNVECLPEYFYGLQPGDLNRTDNLGEIKAESDVSPEEGSWSEMSSTSTLGPSDWPDYDYSYTYPNPLLYSF</sequence>
<feature type="compositionally biased region" description="Polar residues" evidence="2">
    <location>
        <begin position="1"/>
        <end position="14"/>
    </location>
</feature>
<evidence type="ECO:0000313" key="5">
    <source>
        <dbReference type="Proteomes" id="UP000305067"/>
    </source>
</evidence>